<accession>W6UE69</accession>
<dbReference type="CTD" id="36341614"/>
<feature type="region of interest" description="Disordered" evidence="1">
    <location>
        <begin position="1"/>
        <end position="28"/>
    </location>
</feature>
<evidence type="ECO:0000313" key="3">
    <source>
        <dbReference type="Proteomes" id="UP000019149"/>
    </source>
</evidence>
<evidence type="ECO:0000313" key="2">
    <source>
        <dbReference type="EMBL" id="EUB59171.1"/>
    </source>
</evidence>
<gene>
    <name evidence="2" type="ORF">EGR_05899</name>
</gene>
<comment type="caution">
    <text evidence="2">The sequence shown here is derived from an EMBL/GenBank/DDBJ whole genome shotgun (WGS) entry which is preliminary data.</text>
</comment>
<keyword evidence="3" id="KW-1185">Reference proteome</keyword>
<dbReference type="EMBL" id="APAU02000048">
    <property type="protein sequence ID" value="EUB59171.1"/>
    <property type="molecule type" value="Genomic_DNA"/>
</dbReference>
<proteinExistence type="predicted"/>
<reference evidence="2 3" key="1">
    <citation type="journal article" date="2013" name="Nat. Genet.">
        <title>The genome of the hydatid tapeworm Echinococcus granulosus.</title>
        <authorList>
            <person name="Zheng H."/>
            <person name="Zhang W."/>
            <person name="Zhang L."/>
            <person name="Zhang Z."/>
            <person name="Li J."/>
            <person name="Lu G."/>
            <person name="Zhu Y."/>
            <person name="Wang Y."/>
            <person name="Huang Y."/>
            <person name="Liu J."/>
            <person name="Kang H."/>
            <person name="Chen J."/>
            <person name="Wang L."/>
            <person name="Chen A."/>
            <person name="Yu S."/>
            <person name="Gao Z."/>
            <person name="Jin L."/>
            <person name="Gu W."/>
            <person name="Wang Z."/>
            <person name="Zhao L."/>
            <person name="Shi B."/>
            <person name="Wen H."/>
            <person name="Lin R."/>
            <person name="Jones M.K."/>
            <person name="Brejova B."/>
            <person name="Vinar T."/>
            <person name="Zhao G."/>
            <person name="McManus D.P."/>
            <person name="Chen Z."/>
            <person name="Zhou Y."/>
            <person name="Wang S."/>
        </authorList>
    </citation>
    <scope>NUCLEOTIDE SEQUENCE [LARGE SCALE GENOMIC DNA]</scope>
</reference>
<evidence type="ECO:0000256" key="1">
    <source>
        <dbReference type="SAM" id="MobiDB-lite"/>
    </source>
</evidence>
<organism evidence="2 3">
    <name type="scientific">Echinococcus granulosus</name>
    <name type="common">Hydatid tapeworm</name>
    <dbReference type="NCBI Taxonomy" id="6210"/>
    <lineage>
        <taxon>Eukaryota</taxon>
        <taxon>Metazoa</taxon>
        <taxon>Spiralia</taxon>
        <taxon>Lophotrochozoa</taxon>
        <taxon>Platyhelminthes</taxon>
        <taxon>Cestoda</taxon>
        <taxon>Eucestoda</taxon>
        <taxon>Cyclophyllidea</taxon>
        <taxon>Taeniidae</taxon>
        <taxon>Echinococcus</taxon>
        <taxon>Echinococcus granulosus group</taxon>
    </lineage>
</organism>
<dbReference type="GeneID" id="36341614"/>
<dbReference type="AlphaFoldDB" id="W6UE69"/>
<dbReference type="Proteomes" id="UP000019149">
    <property type="component" value="Unassembled WGS sequence"/>
</dbReference>
<dbReference type="KEGG" id="egl:EGR_05899"/>
<dbReference type="RefSeq" id="XP_024350367.1">
    <property type="nucleotide sequence ID" value="XM_024495148.1"/>
</dbReference>
<name>W6UE69_ECHGR</name>
<sequence length="129" mass="14348">MPHLSRHRFQQPARLTTPKAQGEGANEGMKQRIAIHEAPPHQNHMTCEHSHLAETSTKLRSHGRIHTDANHLLSPLRPSFVPPTPQIKTRMHGEMAREGIGTEAVINANVSQIRPHSSLYRPILGGMEG</sequence>
<protein>
    <submittedName>
        <fullName evidence="2">Uncharacterized protein</fullName>
    </submittedName>
</protein>